<dbReference type="Gene3D" id="3.30.70.1230">
    <property type="entry name" value="Nucleotide cyclase"/>
    <property type="match status" value="1"/>
</dbReference>
<feature type="compositionally biased region" description="Basic and acidic residues" evidence="8">
    <location>
        <begin position="259"/>
        <end position="272"/>
    </location>
</feature>
<evidence type="ECO:0000256" key="5">
    <source>
        <dbReference type="ARBA" id="ARBA00023136"/>
    </source>
</evidence>
<dbReference type="PANTHER" id="PTHR11920:SF501">
    <property type="entry name" value="GUANYLATE CYCLASE 32E"/>
    <property type="match status" value="1"/>
</dbReference>
<evidence type="ECO:0000313" key="10">
    <source>
        <dbReference type="EMBL" id="KAK7480851.1"/>
    </source>
</evidence>
<dbReference type="SUPFAM" id="SSF55073">
    <property type="entry name" value="Nucleotide cyclase"/>
    <property type="match status" value="1"/>
</dbReference>
<dbReference type="FunFam" id="3.30.70.1230:FF:000030">
    <property type="entry name" value="Si:ch211-215j19.12"/>
    <property type="match status" value="1"/>
</dbReference>
<reference evidence="10 11" key="1">
    <citation type="journal article" date="2023" name="Sci. Data">
        <title>Genome assembly of the Korean intertidal mud-creeper Batillaria attramentaria.</title>
        <authorList>
            <person name="Patra A.K."/>
            <person name="Ho P.T."/>
            <person name="Jun S."/>
            <person name="Lee S.J."/>
            <person name="Kim Y."/>
            <person name="Won Y.J."/>
        </authorList>
    </citation>
    <scope>NUCLEOTIDE SEQUENCE [LARGE SCALE GENOMIC DNA]</scope>
    <source>
        <strain evidence="10">Wonlab-2016</strain>
    </source>
</reference>
<accession>A0ABD0K1H4</accession>
<dbReference type="GO" id="GO:0016829">
    <property type="term" value="F:lyase activity"/>
    <property type="evidence" value="ECO:0007669"/>
    <property type="project" value="UniProtKB-KW"/>
</dbReference>
<dbReference type="CDD" id="cd07302">
    <property type="entry name" value="CHD"/>
    <property type="match status" value="1"/>
</dbReference>
<comment type="caution">
    <text evidence="10">The sequence shown here is derived from an EMBL/GenBank/DDBJ whole genome shotgun (WGS) entry which is preliminary data.</text>
</comment>
<dbReference type="EMBL" id="JACVVK020000273">
    <property type="protein sequence ID" value="KAK7480851.1"/>
    <property type="molecule type" value="Genomic_DNA"/>
</dbReference>
<keyword evidence="2" id="KW-0812">Transmembrane</keyword>
<evidence type="ECO:0000256" key="4">
    <source>
        <dbReference type="ARBA" id="ARBA00022989"/>
    </source>
</evidence>
<dbReference type="InterPro" id="IPR018297">
    <property type="entry name" value="A/G_cyclase_CS"/>
</dbReference>
<evidence type="ECO:0000256" key="1">
    <source>
        <dbReference type="ARBA" id="ARBA00004370"/>
    </source>
</evidence>
<dbReference type="AlphaFoldDB" id="A0ABD0K1H4"/>
<organism evidence="10 11">
    <name type="scientific">Batillaria attramentaria</name>
    <dbReference type="NCBI Taxonomy" id="370345"/>
    <lineage>
        <taxon>Eukaryota</taxon>
        <taxon>Metazoa</taxon>
        <taxon>Spiralia</taxon>
        <taxon>Lophotrochozoa</taxon>
        <taxon>Mollusca</taxon>
        <taxon>Gastropoda</taxon>
        <taxon>Caenogastropoda</taxon>
        <taxon>Sorbeoconcha</taxon>
        <taxon>Cerithioidea</taxon>
        <taxon>Batillariidae</taxon>
        <taxon>Batillaria</taxon>
    </lineage>
</organism>
<evidence type="ECO:0000256" key="8">
    <source>
        <dbReference type="SAM" id="MobiDB-lite"/>
    </source>
</evidence>
<dbReference type="PROSITE" id="PS00452">
    <property type="entry name" value="GUANYLATE_CYCLASE_1"/>
    <property type="match status" value="1"/>
</dbReference>
<protein>
    <recommendedName>
        <fullName evidence="9">Guanylate cyclase domain-containing protein</fullName>
    </recommendedName>
</protein>
<comment type="similarity">
    <text evidence="7">Belongs to the adenylyl cyclase class-4/guanylyl cyclase family.</text>
</comment>
<feature type="region of interest" description="Disordered" evidence="8">
    <location>
        <begin position="256"/>
        <end position="285"/>
    </location>
</feature>
<dbReference type="Proteomes" id="UP001519460">
    <property type="component" value="Unassembled WGS sequence"/>
</dbReference>
<feature type="region of interest" description="Disordered" evidence="8">
    <location>
        <begin position="346"/>
        <end position="375"/>
    </location>
</feature>
<proteinExistence type="inferred from homology"/>
<feature type="region of interest" description="Disordered" evidence="8">
    <location>
        <begin position="584"/>
        <end position="613"/>
    </location>
</feature>
<comment type="subcellular location">
    <subcellularLocation>
        <location evidence="1">Membrane</location>
    </subcellularLocation>
</comment>
<evidence type="ECO:0000256" key="6">
    <source>
        <dbReference type="ARBA" id="ARBA00023239"/>
    </source>
</evidence>
<keyword evidence="6 7" id="KW-0456">Lyase</keyword>
<gene>
    <name evidence="10" type="ORF">BaRGS_00027937</name>
</gene>
<dbReference type="PANTHER" id="PTHR11920">
    <property type="entry name" value="GUANYLYL CYCLASE"/>
    <property type="match status" value="1"/>
</dbReference>
<keyword evidence="11" id="KW-1185">Reference proteome</keyword>
<dbReference type="InterPro" id="IPR001054">
    <property type="entry name" value="A/G_cyclase"/>
</dbReference>
<evidence type="ECO:0000256" key="3">
    <source>
        <dbReference type="ARBA" id="ARBA00022741"/>
    </source>
</evidence>
<dbReference type="GO" id="GO:0016020">
    <property type="term" value="C:membrane"/>
    <property type="evidence" value="ECO:0007669"/>
    <property type="project" value="UniProtKB-SubCell"/>
</dbReference>
<dbReference type="GO" id="GO:0000166">
    <property type="term" value="F:nucleotide binding"/>
    <property type="evidence" value="ECO:0007669"/>
    <property type="project" value="UniProtKB-KW"/>
</dbReference>
<name>A0ABD0K1H4_9CAEN</name>
<evidence type="ECO:0000256" key="2">
    <source>
        <dbReference type="ARBA" id="ARBA00022692"/>
    </source>
</evidence>
<dbReference type="InterPro" id="IPR029787">
    <property type="entry name" value="Nucleotide_cyclase"/>
</dbReference>
<sequence length="695" mass="73454">MQVVELLNNLYSTFDSRIDTYDVYKVETIGDAYMVASGVPNRNGNRHAEEIATMSIDLLSAVKQVPKPEHVKGHLQECVLAGVVGLKMPRYCLFGDTVNTASRMESTSLPMKIHISKATKELLDITDNYKTESRGAVEIKGKGRMETFWLEGRKDMSEANDSMVCIWKPKKKKRKPVAANSESNLSVISEASTADSSVASVLHSASLAKISEAENDVGASGDLENLAGEGSRETRTKTSEGGVEPSKLAVEVNGCAESLVEKPKDGDRESTKNDLPNGEPPNPVVSWAENDADVTETNSVSKNRLSVSAESGFSRIMSRPSVSTPPPLTKLLLDVRERTSEQYDFKTADSEAHTQTSLPGHVPSAASEAHTQTSLPGHVSSAAIEANRQTSLPGHVSSAAIEAHTQTSFPGHVPEARQGVHSPVRYPTCGANPTQWTSQTDQISSPNENTSAGLGKVFLLPPDLTLPVHHSSDTDDCLQKTFTNSPSAVSGSGLRVDRSGASFADGSNPVLAHKTDSAATSADSVVAFSRSDLTPNCSAAPSSEMISSDPVLIKTAGLVESSAVVEVERCIGNKTDSSAVLEAAISGPGPVPNSSGAPKADSSGPVLAHNTDSTGSSAVLEAQAEKKGCVANGDSFDQGYMSETSADGKPPESSVFLGHTTSLDTIPETRDRNFTNPRALDHVTHFSVISETPST</sequence>
<dbReference type="InterPro" id="IPR050401">
    <property type="entry name" value="Cyclic_nucleotide_synthase"/>
</dbReference>
<dbReference type="Pfam" id="PF00211">
    <property type="entry name" value="Guanylate_cyc"/>
    <property type="match status" value="1"/>
</dbReference>
<evidence type="ECO:0000256" key="7">
    <source>
        <dbReference type="RuleBase" id="RU000405"/>
    </source>
</evidence>
<keyword evidence="5" id="KW-0472">Membrane</keyword>
<evidence type="ECO:0000313" key="11">
    <source>
        <dbReference type="Proteomes" id="UP001519460"/>
    </source>
</evidence>
<keyword evidence="4" id="KW-1133">Transmembrane helix</keyword>
<evidence type="ECO:0000259" key="9">
    <source>
        <dbReference type="PROSITE" id="PS50125"/>
    </source>
</evidence>
<feature type="domain" description="Guanylate cyclase" evidence="9">
    <location>
        <begin position="1"/>
        <end position="105"/>
    </location>
</feature>
<dbReference type="SMART" id="SM00044">
    <property type="entry name" value="CYCc"/>
    <property type="match status" value="1"/>
</dbReference>
<dbReference type="PROSITE" id="PS50125">
    <property type="entry name" value="GUANYLATE_CYCLASE_2"/>
    <property type="match status" value="1"/>
</dbReference>
<keyword evidence="3" id="KW-0547">Nucleotide-binding</keyword>
<feature type="region of interest" description="Disordered" evidence="8">
    <location>
        <begin position="219"/>
        <end position="243"/>
    </location>
</feature>